<organism evidence="8 9">
    <name type="scientific">Chlamydia ibidis 10-1398/6</name>
    <dbReference type="NCBI Taxonomy" id="1046581"/>
    <lineage>
        <taxon>Bacteria</taxon>
        <taxon>Pseudomonadati</taxon>
        <taxon>Chlamydiota</taxon>
        <taxon>Chlamydiia</taxon>
        <taxon>Chlamydiales</taxon>
        <taxon>Chlamydiaceae</taxon>
        <taxon>Chlamydia/Chlamydophila group</taxon>
        <taxon>Chlamydia</taxon>
    </lineage>
</organism>
<evidence type="ECO:0000313" key="9">
    <source>
        <dbReference type="Proteomes" id="UP000016064"/>
    </source>
</evidence>
<dbReference type="NCBIfam" id="TIGR00419">
    <property type="entry name" value="tim"/>
    <property type="match status" value="1"/>
</dbReference>
<dbReference type="PANTHER" id="PTHR21139">
    <property type="entry name" value="TRIOSEPHOSPHATE ISOMERASE"/>
    <property type="match status" value="1"/>
</dbReference>
<comment type="caution">
    <text evidence="8">The sequence shown here is derived from an EMBL/GenBank/DDBJ whole genome shotgun (WGS) entry which is preliminary data.</text>
</comment>
<dbReference type="PROSITE" id="PS00171">
    <property type="entry name" value="TIM_1"/>
    <property type="match status" value="1"/>
</dbReference>
<feature type="binding site" evidence="6">
    <location>
        <position position="215"/>
    </location>
    <ligand>
        <name>substrate</name>
    </ligand>
</feature>
<protein>
    <recommendedName>
        <fullName evidence="6 7">Triosephosphate isomerase</fullName>
        <shortName evidence="6">TIM</shortName>
        <shortName evidence="6">TPI</shortName>
        <ecNumber evidence="6 7">5.3.1.1</ecNumber>
    </recommendedName>
    <alternativeName>
        <fullName evidence="6">Triose-phosphate isomerase</fullName>
    </alternativeName>
</protein>
<dbReference type="InterPro" id="IPR022896">
    <property type="entry name" value="TrioseP_Isoase_bac/euk"/>
</dbReference>
<dbReference type="Gene3D" id="3.20.20.70">
    <property type="entry name" value="Aldolase class I"/>
    <property type="match status" value="1"/>
</dbReference>
<comment type="pathway">
    <text evidence="6 7">Carbohydrate biosynthesis; gluconeogenesis.</text>
</comment>
<keyword evidence="3 6" id="KW-0963">Cytoplasm</keyword>
<evidence type="ECO:0000256" key="3">
    <source>
        <dbReference type="ARBA" id="ARBA00022490"/>
    </source>
</evidence>
<keyword evidence="2 6" id="KW-0312">Gluconeogenesis</keyword>
<evidence type="ECO:0000256" key="2">
    <source>
        <dbReference type="ARBA" id="ARBA00022432"/>
    </source>
</evidence>
<evidence type="ECO:0000256" key="6">
    <source>
        <dbReference type="HAMAP-Rule" id="MF_00147"/>
    </source>
</evidence>
<dbReference type="GO" id="GO:0004807">
    <property type="term" value="F:triose-phosphate isomerase activity"/>
    <property type="evidence" value="ECO:0007669"/>
    <property type="project" value="UniProtKB-EC"/>
</dbReference>
<feature type="binding site" evidence="6">
    <location>
        <position position="175"/>
    </location>
    <ligand>
        <name>substrate</name>
    </ligand>
</feature>
<dbReference type="EMBL" id="APJW01000001">
    <property type="protein sequence ID" value="EQM62918.1"/>
    <property type="molecule type" value="Genomic_DNA"/>
</dbReference>
<evidence type="ECO:0000256" key="4">
    <source>
        <dbReference type="ARBA" id="ARBA00023152"/>
    </source>
</evidence>
<dbReference type="EC" id="5.3.1.1" evidence="6 7"/>
<feature type="binding site" evidence="6">
    <location>
        <begin position="10"/>
        <end position="12"/>
    </location>
    <ligand>
        <name>substrate</name>
    </ligand>
</feature>
<comment type="subunit">
    <text evidence="6 7">Homodimer.</text>
</comment>
<sequence length="256" mass="28082">MDRQRYVFGNWKMNKTVREAVDYFSVFSSLIREASPIVTVGICPAFTSLSSCRSLIDENDLPIWLGAQNVHQASSGAFTGEISAGMLQEFNVNFVLAGHSECRHIFHEQDSDIAEKVVAISRSGMVPVLCIGETLEVRERQATQDYLANQLVLGLSQLPKTEPVIIAYEPVWAIGTGRVASTSDVQEVHAFCRDVLSNIFSHEKSKKISILYGGSVKPENAEGFAHCPDVDGLLVGGASLDPKVFVDTIVQFDFPN</sequence>
<evidence type="ECO:0000256" key="7">
    <source>
        <dbReference type="RuleBase" id="RU363013"/>
    </source>
</evidence>
<gene>
    <name evidence="6 8" type="primary">tpiA</name>
    <name evidence="8" type="ORF">H359_0395</name>
</gene>
<keyword evidence="9" id="KW-1185">Reference proteome</keyword>
<accession>A0ABN0MZV1</accession>
<dbReference type="Proteomes" id="UP000016064">
    <property type="component" value="Unassembled WGS sequence"/>
</dbReference>
<dbReference type="PANTHER" id="PTHR21139:SF42">
    <property type="entry name" value="TRIOSEPHOSPHATE ISOMERASE"/>
    <property type="match status" value="1"/>
</dbReference>
<dbReference type="HAMAP" id="MF_00147_B">
    <property type="entry name" value="TIM_B"/>
    <property type="match status" value="1"/>
</dbReference>
<evidence type="ECO:0000313" key="8">
    <source>
        <dbReference type="EMBL" id="EQM62918.1"/>
    </source>
</evidence>
<dbReference type="Pfam" id="PF00121">
    <property type="entry name" value="TIM"/>
    <property type="match status" value="1"/>
</dbReference>
<feature type="binding site" evidence="6">
    <location>
        <begin position="236"/>
        <end position="237"/>
    </location>
    <ligand>
        <name>substrate</name>
    </ligand>
</feature>
<evidence type="ECO:0000256" key="5">
    <source>
        <dbReference type="ARBA" id="ARBA00023235"/>
    </source>
</evidence>
<feature type="active site" description="Proton acceptor" evidence="6">
    <location>
        <position position="169"/>
    </location>
</feature>
<keyword evidence="4 6" id="KW-0324">Glycolysis</keyword>
<dbReference type="InterPro" id="IPR035990">
    <property type="entry name" value="TIM_sf"/>
</dbReference>
<dbReference type="InterPro" id="IPR013785">
    <property type="entry name" value="Aldolase_TIM"/>
</dbReference>
<comment type="catalytic activity">
    <reaction evidence="6 7">
        <text>D-glyceraldehyde 3-phosphate = dihydroxyacetone phosphate</text>
        <dbReference type="Rhea" id="RHEA:18585"/>
        <dbReference type="ChEBI" id="CHEBI:57642"/>
        <dbReference type="ChEBI" id="CHEBI:59776"/>
        <dbReference type="EC" id="5.3.1.1"/>
    </reaction>
</comment>
<reference evidence="8 9" key="1">
    <citation type="submission" date="2013-07" db="EMBL/GenBank/DDBJ databases">
        <title>Isolation of a new Chlamydia species from the feral Sacred Ibis (Threskiornis aethiopicus): Chlamydia ibidis.</title>
        <authorList>
            <person name="Vorimore F."/>
            <person name="Hsia R.-C."/>
            <person name="Huot-Creasy H."/>
            <person name="Bastian S."/>
            <person name="Deruyter L."/>
            <person name="Passet A."/>
            <person name="Sachse K."/>
            <person name="Bavoil P."/>
            <person name="Myers G."/>
            <person name="Laroucau K."/>
        </authorList>
    </citation>
    <scope>NUCLEOTIDE SEQUENCE [LARGE SCALE GENOMIC DNA]</scope>
    <source>
        <strain evidence="8 9">10-1398/6</strain>
    </source>
</reference>
<dbReference type="CDD" id="cd00311">
    <property type="entry name" value="TIM"/>
    <property type="match status" value="1"/>
</dbReference>
<comment type="function">
    <text evidence="6">Involved in the gluconeogenesis. Catalyzes stereospecifically the conversion of dihydroxyacetone phosphate (DHAP) to D-glyceraldehyde-3-phosphate (G3P).</text>
</comment>
<feature type="active site" description="Electrophile" evidence="6">
    <location>
        <position position="99"/>
    </location>
</feature>
<comment type="similarity">
    <text evidence="1 6 7">Belongs to the triosephosphate isomerase family.</text>
</comment>
<comment type="subcellular location">
    <subcellularLocation>
        <location evidence="6 7">Cytoplasm</location>
    </subcellularLocation>
</comment>
<dbReference type="InterPro" id="IPR020861">
    <property type="entry name" value="Triosephosphate_isomerase_AS"/>
</dbReference>
<dbReference type="SUPFAM" id="SSF51351">
    <property type="entry name" value="Triosephosphate isomerase (TIM)"/>
    <property type="match status" value="1"/>
</dbReference>
<evidence type="ECO:0000256" key="1">
    <source>
        <dbReference type="ARBA" id="ARBA00007422"/>
    </source>
</evidence>
<dbReference type="InterPro" id="IPR000652">
    <property type="entry name" value="Triosephosphate_isomerase"/>
</dbReference>
<name>A0ABN0MZV1_9CHLA</name>
<keyword evidence="5 6" id="KW-0413">Isomerase</keyword>
<comment type="pathway">
    <text evidence="6 7">Carbohydrate degradation; glycolysis; D-glyceraldehyde 3-phosphate from glycerone phosphate: step 1/1.</text>
</comment>
<dbReference type="PROSITE" id="PS51440">
    <property type="entry name" value="TIM_2"/>
    <property type="match status" value="1"/>
</dbReference>
<dbReference type="RefSeq" id="WP_020370355.1">
    <property type="nucleotide sequence ID" value="NZ_APJW01000001.1"/>
</dbReference>
<proteinExistence type="inferred from homology"/>